<feature type="chain" id="PRO_5002868969" evidence="2">
    <location>
        <begin position="26"/>
        <end position="1156"/>
    </location>
</feature>
<dbReference type="EMBL" id="CM000642">
    <property type="protein sequence ID" value="EED92021.1"/>
    <property type="molecule type" value="Genomic_DNA"/>
</dbReference>
<evidence type="ECO:0000313" key="3">
    <source>
        <dbReference type="EMBL" id="EED92021.1"/>
    </source>
</evidence>
<organism evidence="3 4">
    <name type="scientific">Thalassiosira pseudonana</name>
    <name type="common">Marine diatom</name>
    <name type="synonym">Cyclotella nana</name>
    <dbReference type="NCBI Taxonomy" id="35128"/>
    <lineage>
        <taxon>Eukaryota</taxon>
        <taxon>Sar</taxon>
        <taxon>Stramenopiles</taxon>
        <taxon>Ochrophyta</taxon>
        <taxon>Bacillariophyta</taxon>
        <taxon>Coscinodiscophyceae</taxon>
        <taxon>Thalassiosirophycidae</taxon>
        <taxon>Thalassiosirales</taxon>
        <taxon>Thalassiosiraceae</taxon>
        <taxon>Thalassiosira</taxon>
    </lineage>
</organism>
<keyword evidence="4" id="KW-1185">Reference proteome</keyword>
<dbReference type="eggNOG" id="ENOG502T7BG">
    <property type="taxonomic scope" value="Eukaryota"/>
</dbReference>
<dbReference type="InParanoid" id="B8C2W7"/>
<feature type="region of interest" description="Disordered" evidence="1">
    <location>
        <begin position="904"/>
        <end position="923"/>
    </location>
</feature>
<dbReference type="NCBIfam" id="NF033679">
    <property type="entry name" value="DNRLRE_dom"/>
    <property type="match status" value="1"/>
</dbReference>
<feature type="region of interest" description="Disordered" evidence="1">
    <location>
        <begin position="737"/>
        <end position="759"/>
    </location>
</feature>
<evidence type="ECO:0000313" key="4">
    <source>
        <dbReference type="Proteomes" id="UP000001449"/>
    </source>
</evidence>
<feature type="compositionally biased region" description="Polar residues" evidence="1">
    <location>
        <begin position="398"/>
        <end position="415"/>
    </location>
</feature>
<evidence type="ECO:0000256" key="1">
    <source>
        <dbReference type="SAM" id="MobiDB-lite"/>
    </source>
</evidence>
<name>B8C2W7_THAPS</name>
<feature type="region of interest" description="Disordered" evidence="1">
    <location>
        <begin position="45"/>
        <end position="82"/>
    </location>
</feature>
<dbReference type="Proteomes" id="UP000001449">
    <property type="component" value="Chromosome 5"/>
</dbReference>
<keyword evidence="2" id="KW-0732">Signal</keyword>
<reference evidence="3 4" key="1">
    <citation type="journal article" date="2004" name="Science">
        <title>The genome of the diatom Thalassiosira pseudonana: ecology, evolution, and metabolism.</title>
        <authorList>
            <person name="Armbrust E.V."/>
            <person name="Berges J.A."/>
            <person name="Bowler C."/>
            <person name="Green B.R."/>
            <person name="Martinez D."/>
            <person name="Putnam N.H."/>
            <person name="Zhou S."/>
            <person name="Allen A.E."/>
            <person name="Apt K.E."/>
            <person name="Bechner M."/>
            <person name="Brzezinski M.A."/>
            <person name="Chaal B.K."/>
            <person name="Chiovitti A."/>
            <person name="Davis A.K."/>
            <person name="Demarest M.S."/>
            <person name="Detter J.C."/>
            <person name="Glavina T."/>
            <person name="Goodstein D."/>
            <person name="Hadi M.Z."/>
            <person name="Hellsten U."/>
            <person name="Hildebrand M."/>
            <person name="Jenkins B.D."/>
            <person name="Jurka J."/>
            <person name="Kapitonov V.V."/>
            <person name="Kroger N."/>
            <person name="Lau W.W."/>
            <person name="Lane T.W."/>
            <person name="Larimer F.W."/>
            <person name="Lippmeier J.C."/>
            <person name="Lucas S."/>
            <person name="Medina M."/>
            <person name="Montsant A."/>
            <person name="Obornik M."/>
            <person name="Parker M.S."/>
            <person name="Palenik B."/>
            <person name="Pazour G.J."/>
            <person name="Richardson P.M."/>
            <person name="Rynearson T.A."/>
            <person name="Saito M.A."/>
            <person name="Schwartz D.C."/>
            <person name="Thamatrakoln K."/>
            <person name="Valentin K."/>
            <person name="Vardi A."/>
            <person name="Wilkerson F.P."/>
            <person name="Rokhsar D.S."/>
        </authorList>
    </citation>
    <scope>NUCLEOTIDE SEQUENCE [LARGE SCALE GENOMIC DNA]</scope>
    <source>
        <strain evidence="3 4">CCMP1335</strain>
    </source>
</reference>
<feature type="signal peptide" evidence="2">
    <location>
        <begin position="1"/>
        <end position="25"/>
    </location>
</feature>
<feature type="region of interest" description="Disordered" evidence="1">
    <location>
        <begin position="353"/>
        <end position="439"/>
    </location>
</feature>
<feature type="compositionally biased region" description="Low complexity" evidence="1">
    <location>
        <begin position="372"/>
        <end position="387"/>
    </location>
</feature>
<feature type="compositionally biased region" description="Basic and acidic residues" evidence="1">
    <location>
        <begin position="690"/>
        <end position="708"/>
    </location>
</feature>
<dbReference type="RefSeq" id="XP_002290269.1">
    <property type="nucleotide sequence ID" value="XM_002290233.1"/>
</dbReference>
<dbReference type="AlphaFoldDB" id="B8C2W7"/>
<accession>B8C2W7</accession>
<feature type="region of interest" description="Disordered" evidence="1">
    <location>
        <begin position="1092"/>
        <end position="1117"/>
    </location>
</feature>
<dbReference type="GeneID" id="7453171"/>
<feature type="region of interest" description="Disordered" evidence="1">
    <location>
        <begin position="690"/>
        <end position="718"/>
    </location>
</feature>
<gene>
    <name evidence="3" type="ORF">THAPSDRAFT_5431</name>
</gene>
<feature type="compositionally biased region" description="Polar residues" evidence="1">
    <location>
        <begin position="422"/>
        <end position="439"/>
    </location>
</feature>
<sequence>MALQSIKVALGATLLLTTLPSPTHSQSYPSKLHYYDQNFDGKHHSTTTVDLSRRGGKDNVTPTPSAIEFTTSSIGDAPNNPLSGTPIPDKCLRLLSKDRPLTNNCLDWMTANPDFAMPTYAPTTYAPTPFFHVNSTASLREDGSPAVSVSVKPIDDTFIEAWRADVPLGSKEKLKIDAIDGTPTKIIMMKFALGNILQEYMNGDTKGMNVTVTSAKLRLFAITDSTFGGWIQEIDNGWNEESAVWNDFVTGKQGGGVGAKDLLPFANDDPVHLGEFGATDIGEWVEADVTSRLQSIFEAGNPSQFSLRITTDSSDGIIYASKENPEGNSPELMIDFVFSGTAEETVNVTENTVAPMNTTGTPTPSPIEAETESPTPSPVVETETPTTGSPLVDVLDTSKPTDSPVSDAPTTSPNVSFIEEGSSGTAFRTSKPSSSPVKDNAEISTSIVSSSFKMSITAMEQLRRNLREQSVRMLDPFQSVDKKERPAIKQHLTNVYQDVLSSPPQAISLAFEDEVVVQTIPKSASEGDGVIRMSTFRVIGEYDSSCYLCYVVIARIFSPFSSQFPSAIFDNEDVEGITTAQAANFLDQATLYAFVEPEKEAFLQILSNTGEPILSDTVEEDVSVSKVQFSVGSNEDPAKIINDESFDESEAGETTSSSSWIQPALISGAALLVAATSGAALILMRQRRQQLSEDNVKPNNEDSPRSLEETACASTPTPTNFMNGWKKKKFDYAEFEDDPDVEASTNSPSIMTPSTSKYLDQPTQDIKFSQFMNTSFDDSSVSDVSAHLLGAKGTMKKIDGVVKDYPDSSQAESFLLDTTMDSYNMEAMSALENVRLENVLQIEGVSGIPDKRIMGDDSSLSTGDVPSELYSNLSMDSSAMQSHDGGGYGSHLITLDMIRNKDNSLLVLPPPPSDAASDSSSYQDTKNLYVESENLMGDFEDDPEEDSYAMPSNWTGNQNYSQNVCNGDAVGQVEVSKSINDELSKVMELLKSPVKNGQKGEKNAYSSPKKASERFAEEVFNSPESSAEIYVPSESDNESSSVAGSSILGGLARDVMNTANEDVQAPAEDEQDDSSLVTEALDSVCPVQEKKEVEVDAAVPDPLSQEEQLPMKESGNDGVNVLVVEESDDDENDPLKVMNTAINDCMDILDKARPRS</sequence>
<feature type="compositionally biased region" description="Polar residues" evidence="1">
    <location>
        <begin position="60"/>
        <end position="74"/>
    </location>
</feature>
<dbReference type="PaxDb" id="35128-Thaps5431"/>
<proteinExistence type="predicted"/>
<protein>
    <submittedName>
        <fullName evidence="3">Uncharacterized protein</fullName>
    </submittedName>
</protein>
<dbReference type="HOGENOM" id="CLU_275903_0_0_1"/>
<dbReference type="KEGG" id="tps:THAPSDRAFT_5431"/>
<reference evidence="3 4" key="2">
    <citation type="journal article" date="2008" name="Nature">
        <title>The Phaeodactylum genome reveals the evolutionary history of diatom genomes.</title>
        <authorList>
            <person name="Bowler C."/>
            <person name="Allen A.E."/>
            <person name="Badger J.H."/>
            <person name="Grimwood J."/>
            <person name="Jabbari K."/>
            <person name="Kuo A."/>
            <person name="Maheswari U."/>
            <person name="Martens C."/>
            <person name="Maumus F."/>
            <person name="Otillar R.P."/>
            <person name="Rayko E."/>
            <person name="Salamov A."/>
            <person name="Vandepoele K."/>
            <person name="Beszteri B."/>
            <person name="Gruber A."/>
            <person name="Heijde M."/>
            <person name="Katinka M."/>
            <person name="Mock T."/>
            <person name="Valentin K."/>
            <person name="Verret F."/>
            <person name="Berges J.A."/>
            <person name="Brownlee C."/>
            <person name="Cadoret J.P."/>
            <person name="Chiovitti A."/>
            <person name="Choi C.J."/>
            <person name="Coesel S."/>
            <person name="De Martino A."/>
            <person name="Detter J.C."/>
            <person name="Durkin C."/>
            <person name="Falciatore A."/>
            <person name="Fournet J."/>
            <person name="Haruta M."/>
            <person name="Huysman M.J."/>
            <person name="Jenkins B.D."/>
            <person name="Jiroutova K."/>
            <person name="Jorgensen R.E."/>
            <person name="Joubert Y."/>
            <person name="Kaplan A."/>
            <person name="Kroger N."/>
            <person name="Kroth P.G."/>
            <person name="La Roche J."/>
            <person name="Lindquist E."/>
            <person name="Lommer M."/>
            <person name="Martin-Jezequel V."/>
            <person name="Lopez P.J."/>
            <person name="Lucas S."/>
            <person name="Mangogna M."/>
            <person name="McGinnis K."/>
            <person name="Medlin L.K."/>
            <person name="Montsant A."/>
            <person name="Oudot-Le Secq M.P."/>
            <person name="Napoli C."/>
            <person name="Obornik M."/>
            <person name="Parker M.S."/>
            <person name="Petit J.L."/>
            <person name="Porcel B.M."/>
            <person name="Poulsen N."/>
            <person name="Robison M."/>
            <person name="Rychlewski L."/>
            <person name="Rynearson T.A."/>
            <person name="Schmutz J."/>
            <person name="Shapiro H."/>
            <person name="Siaut M."/>
            <person name="Stanley M."/>
            <person name="Sussman M.R."/>
            <person name="Taylor A.R."/>
            <person name="Vardi A."/>
            <person name="von Dassow P."/>
            <person name="Vyverman W."/>
            <person name="Willis A."/>
            <person name="Wyrwicz L.S."/>
            <person name="Rokhsar D.S."/>
            <person name="Weissenbach J."/>
            <person name="Armbrust E.V."/>
            <person name="Green B.R."/>
            <person name="Van de Peer Y."/>
            <person name="Grigoriev I.V."/>
        </authorList>
    </citation>
    <scope>NUCLEOTIDE SEQUENCE [LARGE SCALE GENOMIC DNA]</scope>
    <source>
        <strain evidence="3 4">CCMP1335</strain>
    </source>
</reference>
<evidence type="ECO:0000256" key="2">
    <source>
        <dbReference type="SAM" id="SignalP"/>
    </source>
</evidence>
<feature type="compositionally biased region" description="Polar residues" evidence="1">
    <location>
        <begin position="743"/>
        <end position="759"/>
    </location>
</feature>